<dbReference type="AlphaFoldDB" id="A0A830B0N1"/>
<feature type="region of interest" description="Disordered" evidence="1">
    <location>
        <begin position="97"/>
        <end position="139"/>
    </location>
</feature>
<dbReference type="EMBL" id="BMAC01000002">
    <property type="protein sequence ID" value="GFP78882.1"/>
    <property type="molecule type" value="Genomic_DNA"/>
</dbReference>
<dbReference type="PANTHER" id="PTHR34794:SF1">
    <property type="entry name" value="OS10G0101800 PROTEIN"/>
    <property type="match status" value="1"/>
</dbReference>
<protein>
    <recommendedName>
        <fullName evidence="2">VQ domain-containing protein</fullName>
    </recommendedName>
</protein>
<dbReference type="InterPro" id="IPR039610">
    <property type="entry name" value="VQ29"/>
</dbReference>
<keyword evidence="4" id="KW-1185">Reference proteome</keyword>
<proteinExistence type="predicted"/>
<comment type="caution">
    <text evidence="3">The sequence shown here is derived from an EMBL/GenBank/DDBJ whole genome shotgun (WGS) entry which is preliminary data.</text>
</comment>
<dbReference type="Proteomes" id="UP000653305">
    <property type="component" value="Unassembled WGS sequence"/>
</dbReference>
<organism evidence="3 4">
    <name type="scientific">Phtheirospermum japonicum</name>
    <dbReference type="NCBI Taxonomy" id="374723"/>
    <lineage>
        <taxon>Eukaryota</taxon>
        <taxon>Viridiplantae</taxon>
        <taxon>Streptophyta</taxon>
        <taxon>Embryophyta</taxon>
        <taxon>Tracheophyta</taxon>
        <taxon>Spermatophyta</taxon>
        <taxon>Magnoliopsida</taxon>
        <taxon>eudicotyledons</taxon>
        <taxon>Gunneridae</taxon>
        <taxon>Pentapetalae</taxon>
        <taxon>asterids</taxon>
        <taxon>lamiids</taxon>
        <taxon>Lamiales</taxon>
        <taxon>Orobanchaceae</taxon>
        <taxon>Orobanchaceae incertae sedis</taxon>
        <taxon>Phtheirospermum</taxon>
    </lineage>
</organism>
<reference evidence="3" key="1">
    <citation type="submission" date="2020-07" db="EMBL/GenBank/DDBJ databases">
        <title>Ethylene signaling mediates host invasion by parasitic plants.</title>
        <authorList>
            <person name="Yoshida S."/>
        </authorList>
    </citation>
    <scope>NUCLEOTIDE SEQUENCE</scope>
    <source>
        <strain evidence="3">Okayama</strain>
    </source>
</reference>
<feature type="domain" description="VQ" evidence="2">
    <location>
        <begin position="66"/>
        <end position="84"/>
    </location>
</feature>
<feature type="region of interest" description="Disordered" evidence="1">
    <location>
        <begin position="1"/>
        <end position="35"/>
    </location>
</feature>
<evidence type="ECO:0000256" key="1">
    <source>
        <dbReference type="SAM" id="MobiDB-lite"/>
    </source>
</evidence>
<dbReference type="OrthoDB" id="689462at2759"/>
<evidence type="ECO:0000313" key="4">
    <source>
        <dbReference type="Proteomes" id="UP000653305"/>
    </source>
</evidence>
<name>A0A830B0N1_9LAMI</name>
<accession>A0A830B0N1</accession>
<sequence length="185" mass="20130">MDSSYSSTSPALFPSQYPQAKIQSGKPPPPSFRSATHFVRKFPAAKKTITKKLPIAPLPRPPKRLKIYKVDPADFKDVVQKLTGVAELFQAPTRLREVAPPPLSLSPPPRRQPTVEKPLSENFDANDFKTNEDDNEKPEELLIDSNFGGLSSPLGFSLSPSSLAWCSSMLTSSGSLAGLEPNAVL</sequence>
<evidence type="ECO:0000313" key="3">
    <source>
        <dbReference type="EMBL" id="GFP78882.1"/>
    </source>
</evidence>
<feature type="compositionally biased region" description="Pro residues" evidence="1">
    <location>
        <begin position="99"/>
        <end position="111"/>
    </location>
</feature>
<evidence type="ECO:0000259" key="2">
    <source>
        <dbReference type="Pfam" id="PF05678"/>
    </source>
</evidence>
<gene>
    <name evidence="3" type="ORF">PHJA_000031700</name>
</gene>
<dbReference type="PANTHER" id="PTHR34794">
    <property type="entry name" value="EXPRESSED PROTEIN"/>
    <property type="match status" value="1"/>
</dbReference>
<dbReference type="InterPro" id="IPR008889">
    <property type="entry name" value="VQ"/>
</dbReference>
<feature type="compositionally biased region" description="Polar residues" evidence="1">
    <location>
        <begin position="1"/>
        <end position="22"/>
    </location>
</feature>
<dbReference type="Pfam" id="PF05678">
    <property type="entry name" value="VQ"/>
    <property type="match status" value="1"/>
</dbReference>